<evidence type="ECO:0000256" key="1">
    <source>
        <dbReference type="SAM" id="MobiDB-lite"/>
    </source>
</evidence>
<feature type="compositionally biased region" description="Basic and acidic residues" evidence="1">
    <location>
        <begin position="46"/>
        <end position="57"/>
    </location>
</feature>
<evidence type="ECO:0000313" key="3">
    <source>
        <dbReference type="Proteomes" id="UP000285084"/>
    </source>
</evidence>
<accession>A0A420P281</accession>
<gene>
    <name evidence="2" type="ORF">BFJ69_g866</name>
</gene>
<name>A0A420P281_FUSOX</name>
<dbReference type="AlphaFoldDB" id="A0A420P281"/>
<reference evidence="2 3" key="1">
    <citation type="journal article" date="2018" name="Sci. Rep.">
        <title>Characterisation of pathogen-specific regions and novel effector candidates in Fusarium oxysporum f. sp. cepae.</title>
        <authorList>
            <person name="Armitage A.D."/>
            <person name="Taylor A."/>
            <person name="Sobczyk M.K."/>
            <person name="Baxter L."/>
            <person name="Greenfield B.P."/>
            <person name="Bates H.J."/>
            <person name="Wilson F."/>
            <person name="Jackson A.C."/>
            <person name="Ott S."/>
            <person name="Harrison R.J."/>
            <person name="Clarkson J.P."/>
        </authorList>
    </citation>
    <scope>NUCLEOTIDE SEQUENCE [LARGE SCALE GENOMIC DNA]</scope>
    <source>
        <strain evidence="2 3">Fo_A13</strain>
    </source>
</reference>
<organism evidence="2 3">
    <name type="scientific">Fusarium oxysporum</name>
    <name type="common">Fusarium vascular wilt</name>
    <dbReference type="NCBI Taxonomy" id="5507"/>
    <lineage>
        <taxon>Eukaryota</taxon>
        <taxon>Fungi</taxon>
        <taxon>Dikarya</taxon>
        <taxon>Ascomycota</taxon>
        <taxon>Pezizomycotina</taxon>
        <taxon>Sordariomycetes</taxon>
        <taxon>Hypocreomycetidae</taxon>
        <taxon>Hypocreales</taxon>
        <taxon>Nectriaceae</taxon>
        <taxon>Fusarium</taxon>
        <taxon>Fusarium oxysporum species complex</taxon>
    </lineage>
</organism>
<comment type="caution">
    <text evidence="2">The sequence shown here is derived from an EMBL/GenBank/DDBJ whole genome shotgun (WGS) entry which is preliminary data.</text>
</comment>
<dbReference type="Proteomes" id="UP000285084">
    <property type="component" value="Unassembled WGS sequence"/>
</dbReference>
<feature type="compositionally biased region" description="Basic and acidic residues" evidence="1">
    <location>
        <begin position="12"/>
        <end position="21"/>
    </location>
</feature>
<feature type="region of interest" description="Disordered" evidence="1">
    <location>
        <begin position="44"/>
        <end position="82"/>
    </location>
</feature>
<proteinExistence type="predicted"/>
<protein>
    <submittedName>
        <fullName evidence="2">Uncharacterized protein</fullName>
    </submittedName>
</protein>
<feature type="region of interest" description="Disordered" evidence="1">
    <location>
        <begin position="1"/>
        <end position="26"/>
    </location>
</feature>
<sequence>MNYQERTPVEQLRNRSADERTYSSPVFTCSSSGVDVANPENITSARHAEPVPKKEPLIDISSDDNALESDNNAPAPGKQSRFVFPSIGDFQQMQQRQANSS</sequence>
<evidence type="ECO:0000313" key="2">
    <source>
        <dbReference type="EMBL" id="RKK86642.1"/>
    </source>
</evidence>
<dbReference type="EMBL" id="MRCX01000004">
    <property type="protein sequence ID" value="RKK86642.1"/>
    <property type="molecule type" value="Genomic_DNA"/>
</dbReference>